<evidence type="ECO:0000256" key="2">
    <source>
        <dbReference type="ARBA" id="ARBA00022723"/>
    </source>
</evidence>
<proteinExistence type="predicted"/>
<dbReference type="SMART" id="SM00704">
    <property type="entry name" value="ZnF_CDGSH"/>
    <property type="match status" value="1"/>
</dbReference>
<evidence type="ECO:0000313" key="8">
    <source>
        <dbReference type="Proteomes" id="UP000094094"/>
    </source>
</evidence>
<evidence type="ECO:0000256" key="4">
    <source>
        <dbReference type="ARBA" id="ARBA00023014"/>
    </source>
</evidence>
<dbReference type="Pfam" id="PF09360">
    <property type="entry name" value="zf-CDGSH"/>
    <property type="match status" value="1"/>
</dbReference>
<dbReference type="Gene3D" id="3.40.5.90">
    <property type="entry name" value="CDGSH iron-sulfur domain, mitoNEET-type"/>
    <property type="match status" value="1"/>
</dbReference>
<dbReference type="AlphaFoldDB" id="A0A1D7VL22"/>
<keyword evidence="4" id="KW-0411">Iron-sulfur</keyword>
<dbReference type="RefSeq" id="WP_069569543.1">
    <property type="nucleotide sequence ID" value="NZ_CP017157.1"/>
</dbReference>
<dbReference type="GO" id="GO:0005737">
    <property type="term" value="C:cytoplasm"/>
    <property type="evidence" value="ECO:0007669"/>
    <property type="project" value="UniProtKB-ARBA"/>
</dbReference>
<feature type="region of interest" description="Disordered" evidence="5">
    <location>
        <begin position="1"/>
        <end position="21"/>
    </location>
</feature>
<evidence type="ECO:0000256" key="3">
    <source>
        <dbReference type="ARBA" id="ARBA00023004"/>
    </source>
</evidence>
<protein>
    <recommendedName>
        <fullName evidence="6">Iron-binding zinc finger CDGSH type domain-containing protein</fullName>
    </recommendedName>
</protein>
<dbReference type="GO" id="GO:0046872">
    <property type="term" value="F:metal ion binding"/>
    <property type="evidence" value="ECO:0007669"/>
    <property type="project" value="UniProtKB-KW"/>
</dbReference>
<dbReference type="GO" id="GO:0051537">
    <property type="term" value="F:2 iron, 2 sulfur cluster binding"/>
    <property type="evidence" value="ECO:0007669"/>
    <property type="project" value="UniProtKB-KW"/>
</dbReference>
<keyword evidence="8" id="KW-1185">Reference proteome</keyword>
<feature type="compositionally biased region" description="Basic and acidic residues" evidence="5">
    <location>
        <begin position="81"/>
        <end position="90"/>
    </location>
</feature>
<dbReference type="Proteomes" id="UP000094094">
    <property type="component" value="Chromosome"/>
</dbReference>
<dbReference type="InterPro" id="IPR042216">
    <property type="entry name" value="MitoNEET_CISD"/>
</dbReference>
<dbReference type="InterPro" id="IPR018967">
    <property type="entry name" value="FeS-contain_CDGSH-typ"/>
</dbReference>
<feature type="region of interest" description="Disordered" evidence="5">
    <location>
        <begin position="54"/>
        <end position="102"/>
    </location>
</feature>
<dbReference type="EMBL" id="CP017157">
    <property type="protein sequence ID" value="AOP47460.1"/>
    <property type="molecule type" value="Genomic_DNA"/>
</dbReference>
<evidence type="ECO:0000259" key="6">
    <source>
        <dbReference type="SMART" id="SM00704"/>
    </source>
</evidence>
<organism evidence="7 8">
    <name type="scientific">Streptomyces lydicus</name>
    <dbReference type="NCBI Taxonomy" id="47763"/>
    <lineage>
        <taxon>Bacteria</taxon>
        <taxon>Bacillati</taxon>
        <taxon>Actinomycetota</taxon>
        <taxon>Actinomycetes</taxon>
        <taxon>Kitasatosporales</taxon>
        <taxon>Streptomycetaceae</taxon>
        <taxon>Streptomyces</taxon>
    </lineage>
</organism>
<reference evidence="7 8" key="1">
    <citation type="submission" date="2016-09" db="EMBL/GenBank/DDBJ databases">
        <title>Complete genome sequencing of Streptomyces lydicus 103 and metabolic pathways analysis of antibiotic biosynthesis.</title>
        <authorList>
            <person name="Jia N."/>
            <person name="Ding M.-Z."/>
            <person name="Gao F."/>
            <person name="Yuan Y.-J."/>
        </authorList>
    </citation>
    <scope>NUCLEOTIDE SEQUENCE [LARGE SCALE GENOMIC DNA]</scope>
    <source>
        <strain evidence="7 8">103</strain>
    </source>
</reference>
<sequence length="102" mass="10812">MPSTPERPRRVTLTPDGPLLVEGPVEVSGADGTVVVSRRFVVALCTCRRSRSYPWCDTSHRRRSPPGGHAAGPARCPAADHAPEAADRGAEGTGRAPEGEDR</sequence>
<accession>A0A1D7VL22</accession>
<dbReference type="OrthoDB" id="3855487at2"/>
<evidence type="ECO:0000313" key="7">
    <source>
        <dbReference type="EMBL" id="AOP47460.1"/>
    </source>
</evidence>
<keyword evidence="1" id="KW-0001">2Fe-2S</keyword>
<gene>
    <name evidence="7" type="ORF">SL103_15360</name>
</gene>
<dbReference type="KEGG" id="slc:SL103_15360"/>
<evidence type="ECO:0000256" key="5">
    <source>
        <dbReference type="SAM" id="MobiDB-lite"/>
    </source>
</evidence>
<keyword evidence="3" id="KW-0408">Iron</keyword>
<feature type="domain" description="Iron-binding zinc finger CDGSH type" evidence="6">
    <location>
        <begin position="22"/>
        <end position="66"/>
    </location>
</feature>
<evidence type="ECO:0000256" key="1">
    <source>
        <dbReference type="ARBA" id="ARBA00022714"/>
    </source>
</evidence>
<keyword evidence="2" id="KW-0479">Metal-binding</keyword>
<name>A0A1D7VL22_9ACTN</name>